<proteinExistence type="predicted"/>
<dbReference type="InterPro" id="IPR052551">
    <property type="entry name" value="UV-DNA_repair_photolyase"/>
</dbReference>
<dbReference type="Proteomes" id="UP000019483">
    <property type="component" value="Unassembled WGS sequence"/>
</dbReference>
<dbReference type="InterPro" id="IPR036134">
    <property type="entry name" value="Crypto/Photolyase_FAD-like_sf"/>
</dbReference>
<dbReference type="Gene3D" id="3.40.50.620">
    <property type="entry name" value="HUPs"/>
    <property type="match status" value="1"/>
</dbReference>
<dbReference type="RefSeq" id="WP_023844331.1">
    <property type="nucleotide sequence ID" value="NZ_AZAJ01000001.1"/>
</dbReference>
<dbReference type="Gene3D" id="1.25.40.80">
    <property type="match status" value="1"/>
</dbReference>
<organism evidence="1 2">
    <name type="scientific">Methanolobus tindarius DSM 2278</name>
    <dbReference type="NCBI Taxonomy" id="1090322"/>
    <lineage>
        <taxon>Archaea</taxon>
        <taxon>Methanobacteriati</taxon>
        <taxon>Methanobacteriota</taxon>
        <taxon>Stenosarchaea group</taxon>
        <taxon>Methanomicrobia</taxon>
        <taxon>Methanosarcinales</taxon>
        <taxon>Methanosarcinaceae</taxon>
        <taxon>Methanolobus</taxon>
    </lineage>
</organism>
<dbReference type="PANTHER" id="PTHR38657:SF1">
    <property type="entry name" value="SLR1343 PROTEIN"/>
    <property type="match status" value="1"/>
</dbReference>
<dbReference type="STRING" id="1090322.MettiDRAFT_0610"/>
<sequence length="505" mass="59789">MTLIDNPVSGKYKRLILVPGNCLFYNLEQLESDNNTLFFMAEDLAFCNRFRYHKHKLILLLSSMRSYRDWLAEKNDLVYYEIVKSQDVEYLEKLRVVLEETGIKDIITYDFESIGLKNVITNFCRNNRINLHIVDSPGFMTTIKEFNSHRRGRKKLLMNNFYIYQRRKSAILLDDKGKPSGGKWNFDSQNRESLPDSIYVPEIIHAKRTFHTEALINIIENIFPLNPGKSSYFYLPTTRKDALLWLYDFIEKRLKNFGPYEDAIIKSESFLFHSVISPLMNIGLLTPDEIVENALVYYEQKGQENNIPISSIEGFVRQIIGWREFMRGMYHGPDMRKNFFRHNRKLDDRWYTGELGIEPVDDVIRKVNKHGYCHHIERLMILGNFMLLCETDPDDVYRWFMEMFVDSYEWVMIPNVYGMSQFADGGTLSTKPYISGSTYILKMSDYRKGEWCDVWDALYWRFVNKNRDALKSNFRMGMMVSVYKRMDNEKKIRLSNIAEEFLGTL</sequence>
<dbReference type="GO" id="GO:0016829">
    <property type="term" value="F:lyase activity"/>
    <property type="evidence" value="ECO:0007669"/>
    <property type="project" value="UniProtKB-KW"/>
</dbReference>
<dbReference type="InterPro" id="IPR007357">
    <property type="entry name" value="PhrB-like"/>
</dbReference>
<dbReference type="Gene3D" id="1.10.10.1710">
    <property type="entry name" value="Deoxyribodipyrimidine photolyase-related"/>
    <property type="match status" value="1"/>
</dbReference>
<evidence type="ECO:0000313" key="2">
    <source>
        <dbReference type="Proteomes" id="UP000019483"/>
    </source>
</evidence>
<dbReference type="PANTHER" id="PTHR38657">
    <property type="entry name" value="SLR1343 PROTEIN"/>
    <property type="match status" value="1"/>
</dbReference>
<reference evidence="1 2" key="1">
    <citation type="submission" date="2013-08" db="EMBL/GenBank/DDBJ databases">
        <authorList>
            <consortium name="DOE Joint Genome Institute"/>
            <person name="Eisen J."/>
            <person name="Huntemann M."/>
            <person name="Han J."/>
            <person name="Chen A."/>
            <person name="Kyrpides N."/>
            <person name="Mavromatis K."/>
            <person name="Markowitz V."/>
            <person name="Palaniappan K."/>
            <person name="Ivanova N."/>
            <person name="Schaumberg A."/>
            <person name="Pati A."/>
            <person name="Liolios K."/>
            <person name="Nordberg H.P."/>
            <person name="Cantor M.N."/>
            <person name="Hua S.X."/>
            <person name="Woyke T."/>
        </authorList>
    </citation>
    <scope>NUCLEOTIDE SEQUENCE [LARGE SCALE GENOMIC DNA]</scope>
    <source>
        <strain evidence="1 2">DSM 2278</strain>
    </source>
</reference>
<evidence type="ECO:0000313" key="1">
    <source>
        <dbReference type="EMBL" id="ETA67195.1"/>
    </source>
</evidence>
<dbReference type="OrthoDB" id="371734at2157"/>
<gene>
    <name evidence="1" type="ORF">MettiDRAFT_0610</name>
</gene>
<comment type="caution">
    <text evidence="1">The sequence shown here is derived from an EMBL/GenBank/DDBJ whole genome shotgun (WGS) entry which is preliminary data.</text>
</comment>
<dbReference type="AlphaFoldDB" id="W9DPT7"/>
<dbReference type="SUPFAM" id="SSF48173">
    <property type="entry name" value="Cryptochrome/photolyase FAD-binding domain"/>
    <property type="match status" value="1"/>
</dbReference>
<accession>W9DPT7</accession>
<keyword evidence="2" id="KW-1185">Reference proteome</keyword>
<keyword evidence="1" id="KW-0456">Lyase</keyword>
<dbReference type="Pfam" id="PF04244">
    <property type="entry name" value="DPRP"/>
    <property type="match status" value="1"/>
</dbReference>
<dbReference type="EMBL" id="AZAJ01000001">
    <property type="protein sequence ID" value="ETA67195.1"/>
    <property type="molecule type" value="Genomic_DNA"/>
</dbReference>
<dbReference type="InterPro" id="IPR014729">
    <property type="entry name" value="Rossmann-like_a/b/a_fold"/>
</dbReference>
<name>W9DPT7_METTI</name>
<dbReference type="Gene3D" id="1.10.579.10">
    <property type="entry name" value="DNA Cyclobutane Dipyrimidine Photolyase, subunit A, domain 3"/>
    <property type="match status" value="1"/>
</dbReference>
<protein>
    <submittedName>
        <fullName evidence="1">Deoxyribodipyrimidine photolyase-related protein</fullName>
    </submittedName>
</protein>